<accession>A0A6L2R4Z2</accession>
<dbReference type="Pfam" id="PF00849">
    <property type="entry name" value="PseudoU_synth_2"/>
    <property type="match status" value="1"/>
</dbReference>
<evidence type="ECO:0000259" key="5">
    <source>
        <dbReference type="SMART" id="SM00363"/>
    </source>
</evidence>
<dbReference type="InterPro" id="IPR000748">
    <property type="entry name" value="PsdUridine_synth_RsuA/RluB/E/F"/>
</dbReference>
<organism evidence="6 7">
    <name type="scientific">Candidatus Desulfovibrio kirbyi</name>
    <dbReference type="NCBI Taxonomy" id="2696086"/>
    <lineage>
        <taxon>Bacteria</taxon>
        <taxon>Pseudomonadati</taxon>
        <taxon>Thermodesulfobacteriota</taxon>
        <taxon>Desulfovibrionia</taxon>
        <taxon>Desulfovibrionales</taxon>
        <taxon>Desulfovibrionaceae</taxon>
        <taxon>Desulfovibrio</taxon>
    </lineage>
</organism>
<protein>
    <recommendedName>
        <fullName evidence="4">Pseudouridine synthase</fullName>
        <ecNumber evidence="4">5.4.99.-</ecNumber>
    </recommendedName>
</protein>
<dbReference type="InterPro" id="IPR036986">
    <property type="entry name" value="S4_RNA-bd_sf"/>
</dbReference>
<dbReference type="CDD" id="cd00165">
    <property type="entry name" value="S4"/>
    <property type="match status" value="1"/>
</dbReference>
<dbReference type="InterPro" id="IPR050343">
    <property type="entry name" value="RsuA_PseudoU_synthase"/>
</dbReference>
<dbReference type="InterPro" id="IPR002942">
    <property type="entry name" value="S4_RNA-bd"/>
</dbReference>
<dbReference type="InterPro" id="IPR042092">
    <property type="entry name" value="PsdUridine_s_RsuA/RluB/E/F_cat"/>
</dbReference>
<dbReference type="PANTHER" id="PTHR47683">
    <property type="entry name" value="PSEUDOURIDINE SYNTHASE FAMILY PROTEIN-RELATED"/>
    <property type="match status" value="1"/>
</dbReference>
<dbReference type="InterPro" id="IPR006145">
    <property type="entry name" value="PsdUridine_synth_RsuA/RluA"/>
</dbReference>
<evidence type="ECO:0000313" key="6">
    <source>
        <dbReference type="EMBL" id="GFH62599.1"/>
    </source>
</evidence>
<dbReference type="Proteomes" id="UP000505077">
    <property type="component" value="Unassembled WGS sequence"/>
</dbReference>
<evidence type="ECO:0000313" key="7">
    <source>
        <dbReference type="Proteomes" id="UP000505077"/>
    </source>
</evidence>
<dbReference type="InterPro" id="IPR020103">
    <property type="entry name" value="PsdUridine_synth_cat_dom_sf"/>
</dbReference>
<feature type="domain" description="RNA-binding S4" evidence="5">
    <location>
        <begin position="1"/>
        <end position="60"/>
    </location>
</feature>
<evidence type="ECO:0000256" key="3">
    <source>
        <dbReference type="PROSITE-ProRule" id="PRU00182"/>
    </source>
</evidence>
<gene>
    <name evidence="6" type="ORF">ZNDK_0370</name>
</gene>
<dbReference type="PROSITE" id="PS01149">
    <property type="entry name" value="PSI_RSU"/>
    <property type="match status" value="1"/>
</dbReference>
<comment type="caution">
    <text evidence="6">The sequence shown here is derived from an EMBL/GenBank/DDBJ whole genome shotgun (WGS) entry which is preliminary data.</text>
</comment>
<reference evidence="6 7" key="1">
    <citation type="journal article" date="2020" name="ISME J.">
        <title>Parallel Reductive Genome Evolution in Desulfovibrio Ectosymbionts Independently Acquired by Trichonympha Protists in the Termite Gut.</title>
        <authorList>
            <person name="Takeuchi M."/>
            <person name="Kuwahara H."/>
            <person name="Murakami T."/>
            <person name="Takahashi K."/>
            <person name="Kajitani R."/>
            <person name="Toyoda A."/>
            <person name="Itoh T."/>
            <person name="Ohkuma M."/>
            <person name="Hongoh Y."/>
        </authorList>
    </citation>
    <scope>NUCLEOTIDE SEQUENCE [LARGE SCALE GENOMIC DNA]</scope>
    <source>
        <strain evidence="6">ZnDsv-02</strain>
    </source>
</reference>
<name>A0A6L2R4Z2_9BACT</name>
<dbReference type="Gene3D" id="3.10.290.10">
    <property type="entry name" value="RNA-binding S4 domain"/>
    <property type="match status" value="1"/>
</dbReference>
<dbReference type="InterPro" id="IPR020094">
    <property type="entry name" value="TruA/RsuA/RluB/E/F_N"/>
</dbReference>
<dbReference type="EC" id="5.4.99.-" evidence="4"/>
<dbReference type="GO" id="GO:0120159">
    <property type="term" value="F:rRNA pseudouridine synthase activity"/>
    <property type="evidence" value="ECO:0007669"/>
    <property type="project" value="UniProtKB-ARBA"/>
</dbReference>
<dbReference type="InterPro" id="IPR018496">
    <property type="entry name" value="PsdUridine_synth_RsuA/RluB_CS"/>
</dbReference>
<dbReference type="PROSITE" id="PS50889">
    <property type="entry name" value="S4"/>
    <property type="match status" value="1"/>
</dbReference>
<dbReference type="Gene3D" id="3.30.70.1560">
    <property type="entry name" value="Alpha-L RNA-binding motif"/>
    <property type="match status" value="1"/>
</dbReference>
<dbReference type="Gene3D" id="3.30.70.580">
    <property type="entry name" value="Pseudouridine synthase I, catalytic domain, N-terminal subdomain"/>
    <property type="match status" value="1"/>
</dbReference>
<sequence length="238" mass="26621">MRLNKAIAASGFCSRRTADALIFAGRVSVNHQPETNPARQVLSCDTLAVDGLPLAKPQQFVYILLNKPPQVVCTMCDPEGRETVLDYLPPSDTRLYPVGRLDYFSEGLLLLTNDGTLAQYLMHPRYHQTKTYEVAVRETVTEAMITAMRNGMRLQEGEMLLPVDVTVVKITPYATLLRMGLRQGINRQIRRICRELGLTILRLRRTTQGTLALGALRTGKARPLTADEIAALKKDMPR</sequence>
<evidence type="ECO:0000256" key="4">
    <source>
        <dbReference type="RuleBase" id="RU003887"/>
    </source>
</evidence>
<dbReference type="EMBL" id="BLLL01000003">
    <property type="protein sequence ID" value="GFH62599.1"/>
    <property type="molecule type" value="Genomic_DNA"/>
</dbReference>
<keyword evidence="2 4" id="KW-0413">Isomerase</keyword>
<dbReference type="NCBIfam" id="TIGR00093">
    <property type="entry name" value="pseudouridine synthase"/>
    <property type="match status" value="1"/>
</dbReference>
<dbReference type="Pfam" id="PF01479">
    <property type="entry name" value="S4"/>
    <property type="match status" value="1"/>
</dbReference>
<dbReference type="SUPFAM" id="SSF55120">
    <property type="entry name" value="Pseudouridine synthase"/>
    <property type="match status" value="1"/>
</dbReference>
<comment type="similarity">
    <text evidence="1 4">Belongs to the pseudouridine synthase RsuA family.</text>
</comment>
<dbReference type="SUPFAM" id="SSF55174">
    <property type="entry name" value="Alpha-L RNA-binding motif"/>
    <property type="match status" value="1"/>
</dbReference>
<dbReference type="GO" id="GO:0003723">
    <property type="term" value="F:RNA binding"/>
    <property type="evidence" value="ECO:0007669"/>
    <property type="project" value="UniProtKB-KW"/>
</dbReference>
<dbReference type="GO" id="GO:0000455">
    <property type="term" value="P:enzyme-directed rRNA pseudouridine synthesis"/>
    <property type="evidence" value="ECO:0007669"/>
    <property type="project" value="UniProtKB-ARBA"/>
</dbReference>
<evidence type="ECO:0000256" key="2">
    <source>
        <dbReference type="ARBA" id="ARBA00023235"/>
    </source>
</evidence>
<dbReference type="CDD" id="cd02870">
    <property type="entry name" value="PseudoU_synth_RsuA_like"/>
    <property type="match status" value="1"/>
</dbReference>
<evidence type="ECO:0000256" key="1">
    <source>
        <dbReference type="ARBA" id="ARBA00008348"/>
    </source>
</evidence>
<dbReference type="PANTHER" id="PTHR47683:SF2">
    <property type="entry name" value="RNA-BINDING S4 DOMAIN-CONTAINING PROTEIN"/>
    <property type="match status" value="1"/>
</dbReference>
<proteinExistence type="inferred from homology"/>
<dbReference type="AlphaFoldDB" id="A0A6L2R4Z2"/>
<keyword evidence="3" id="KW-0694">RNA-binding</keyword>
<dbReference type="SMART" id="SM00363">
    <property type="entry name" value="S4"/>
    <property type="match status" value="1"/>
</dbReference>